<gene>
    <name evidence="1" type="ORF">H0B56_12040</name>
</gene>
<keyword evidence="2" id="KW-1185">Reference proteome</keyword>
<accession>A0A838AAK1</accession>
<dbReference type="AlphaFoldDB" id="A0A838AAK1"/>
<comment type="caution">
    <text evidence="1">The sequence shown here is derived from an EMBL/GenBank/DDBJ whole genome shotgun (WGS) entry which is preliminary data.</text>
</comment>
<name>A0A838AAK1_9PSEU</name>
<dbReference type="RefSeq" id="WP_180893111.1">
    <property type="nucleotide sequence ID" value="NZ_JACCKD010000004.1"/>
</dbReference>
<protein>
    <submittedName>
        <fullName evidence="1">Uncharacterized protein</fullName>
    </submittedName>
</protein>
<evidence type="ECO:0000313" key="1">
    <source>
        <dbReference type="EMBL" id="MBA0126272.1"/>
    </source>
</evidence>
<proteinExistence type="predicted"/>
<organism evidence="1 2">
    <name type="scientific">Haloechinothrix aidingensis</name>
    <dbReference type="NCBI Taxonomy" id="2752311"/>
    <lineage>
        <taxon>Bacteria</taxon>
        <taxon>Bacillati</taxon>
        <taxon>Actinomycetota</taxon>
        <taxon>Actinomycetes</taxon>
        <taxon>Pseudonocardiales</taxon>
        <taxon>Pseudonocardiaceae</taxon>
        <taxon>Haloechinothrix</taxon>
    </lineage>
</organism>
<evidence type="ECO:0000313" key="2">
    <source>
        <dbReference type="Proteomes" id="UP000582974"/>
    </source>
</evidence>
<sequence length="313" mass="33331">MTEVRSHLLRPDGTPIAGQQVTIHLEGAPWLDDATGQLMQAVHVVTDDDGQWSVDLTPQSEIEVTDTYYEVREHRHATSYCVVPDNGPVWLRDIIVDPDTLDPADPSADSLYVPRTEVGEPDGVAPLDSDGVLPPEHLPATVTATNDYGDLYQSVPDTSVSSTTTGLASDWGHVVTMVATADGSGSRVRFMISSLGDATDQRVGVYLGDSYTNLSKVAEAVGAWAVGVNELGLDSTVTVSEGDVVAYVAAISYTGDTTHIRGKNIDAVDQVNRHGVHKLGRSDGITPGALPDTLDATQWSGWTPAVPWIAMAE</sequence>
<dbReference type="EMBL" id="JACCKD010000004">
    <property type="protein sequence ID" value="MBA0126272.1"/>
    <property type="molecule type" value="Genomic_DNA"/>
</dbReference>
<dbReference type="Proteomes" id="UP000582974">
    <property type="component" value="Unassembled WGS sequence"/>
</dbReference>
<reference evidence="1 2" key="1">
    <citation type="submission" date="2020-07" db="EMBL/GenBank/DDBJ databases">
        <title>Genome of Haloechinothrix sp.</title>
        <authorList>
            <person name="Tang S.-K."/>
            <person name="Yang L."/>
            <person name="Zhu W.-Y."/>
        </authorList>
    </citation>
    <scope>NUCLEOTIDE SEQUENCE [LARGE SCALE GENOMIC DNA]</scope>
    <source>
        <strain evidence="1 2">YIM 98757</strain>
    </source>
</reference>